<feature type="transmembrane region" description="Helical" evidence="5">
    <location>
        <begin position="200"/>
        <end position="224"/>
    </location>
</feature>
<dbReference type="Proteomes" id="UP000177445">
    <property type="component" value="Chromosome"/>
</dbReference>
<feature type="transmembrane region" description="Helical" evidence="5">
    <location>
        <begin position="236"/>
        <end position="253"/>
    </location>
</feature>
<gene>
    <name evidence="7" type="ORF">BKP64_15035</name>
</gene>
<dbReference type="InterPro" id="IPR000160">
    <property type="entry name" value="GGDEF_dom"/>
</dbReference>
<dbReference type="InterPro" id="IPR043128">
    <property type="entry name" value="Rev_trsase/Diguanyl_cyclase"/>
</dbReference>
<dbReference type="EMBL" id="CP017715">
    <property type="protein sequence ID" value="AOY90307.1"/>
    <property type="molecule type" value="Genomic_DNA"/>
</dbReference>
<feature type="transmembrane region" description="Helical" evidence="5">
    <location>
        <begin position="168"/>
        <end position="194"/>
    </location>
</feature>
<dbReference type="InterPro" id="IPR011623">
    <property type="entry name" value="7TMR_DISM_rcpt_extracell_dom1"/>
</dbReference>
<name>A0A1D9GRP4_9GAMM</name>
<evidence type="ECO:0000256" key="5">
    <source>
        <dbReference type="SAM" id="Phobius"/>
    </source>
</evidence>
<dbReference type="NCBIfam" id="TIGR00254">
    <property type="entry name" value="GGDEF"/>
    <property type="match status" value="1"/>
</dbReference>
<dbReference type="Gene3D" id="3.30.70.270">
    <property type="match status" value="1"/>
</dbReference>
<dbReference type="Pfam" id="PF07695">
    <property type="entry name" value="7TMR-DISM_7TM"/>
    <property type="match status" value="1"/>
</dbReference>
<organism evidence="7 8">
    <name type="scientific">Marinobacter salinus</name>
    <dbReference type="NCBI Taxonomy" id="1874317"/>
    <lineage>
        <taxon>Bacteria</taxon>
        <taxon>Pseudomonadati</taxon>
        <taxon>Pseudomonadota</taxon>
        <taxon>Gammaproteobacteria</taxon>
        <taxon>Pseudomonadales</taxon>
        <taxon>Marinobacteraceae</taxon>
        <taxon>Marinobacter</taxon>
    </lineage>
</organism>
<dbReference type="InterPro" id="IPR011622">
    <property type="entry name" value="7TMR_DISM_rcpt_extracell_dom2"/>
</dbReference>
<feature type="transmembrane region" description="Helical" evidence="5">
    <location>
        <begin position="259"/>
        <end position="282"/>
    </location>
</feature>
<dbReference type="SMART" id="SM00267">
    <property type="entry name" value="GGDEF"/>
    <property type="match status" value="1"/>
</dbReference>
<reference evidence="7 8" key="1">
    <citation type="submission" date="2016-10" db="EMBL/GenBank/DDBJ databases">
        <title>Marinobacter salinus sp. nov., a moderately halophilic bacterium isolated from a tidal flat environment.</title>
        <authorList>
            <person name="Park S.-J."/>
        </authorList>
    </citation>
    <scope>NUCLEOTIDE SEQUENCE [LARGE SCALE GENOMIC DNA]</scope>
    <source>
        <strain evidence="7 8">Hb8</strain>
    </source>
</reference>
<comment type="cofactor">
    <cofactor evidence="1">
        <name>Mg(2+)</name>
        <dbReference type="ChEBI" id="CHEBI:18420"/>
    </cofactor>
</comment>
<evidence type="ECO:0000256" key="1">
    <source>
        <dbReference type="ARBA" id="ARBA00001946"/>
    </source>
</evidence>
<dbReference type="Pfam" id="PF00990">
    <property type="entry name" value="GGDEF"/>
    <property type="match status" value="1"/>
</dbReference>
<keyword evidence="5" id="KW-0472">Membrane</keyword>
<feature type="transmembrane region" description="Helical" evidence="5">
    <location>
        <begin position="289"/>
        <end position="313"/>
    </location>
</feature>
<evidence type="ECO:0000256" key="3">
    <source>
        <dbReference type="ARBA" id="ARBA00034247"/>
    </source>
</evidence>
<keyword evidence="4" id="KW-0175">Coiled coil</keyword>
<evidence type="ECO:0000256" key="2">
    <source>
        <dbReference type="ARBA" id="ARBA00012528"/>
    </source>
</evidence>
<dbReference type="PANTHER" id="PTHR45138:SF9">
    <property type="entry name" value="DIGUANYLATE CYCLASE DGCM-RELATED"/>
    <property type="match status" value="1"/>
</dbReference>
<keyword evidence="5" id="KW-1133">Transmembrane helix</keyword>
<dbReference type="GO" id="GO:0043709">
    <property type="term" value="P:cell adhesion involved in single-species biofilm formation"/>
    <property type="evidence" value="ECO:0007669"/>
    <property type="project" value="TreeGrafter"/>
</dbReference>
<dbReference type="PANTHER" id="PTHR45138">
    <property type="entry name" value="REGULATORY COMPONENTS OF SENSORY TRANSDUCTION SYSTEM"/>
    <property type="match status" value="1"/>
</dbReference>
<dbReference type="InterPro" id="IPR050469">
    <property type="entry name" value="Diguanylate_Cyclase"/>
</dbReference>
<evidence type="ECO:0000313" key="7">
    <source>
        <dbReference type="EMBL" id="AOY90307.1"/>
    </source>
</evidence>
<dbReference type="PROSITE" id="PS50887">
    <property type="entry name" value="GGDEF"/>
    <property type="match status" value="1"/>
</dbReference>
<dbReference type="GO" id="GO:1902201">
    <property type="term" value="P:negative regulation of bacterial-type flagellum-dependent cell motility"/>
    <property type="evidence" value="ECO:0007669"/>
    <property type="project" value="TreeGrafter"/>
</dbReference>
<feature type="domain" description="GGDEF" evidence="6">
    <location>
        <begin position="420"/>
        <end position="557"/>
    </location>
</feature>
<keyword evidence="8" id="KW-1185">Reference proteome</keyword>
<evidence type="ECO:0000256" key="4">
    <source>
        <dbReference type="SAM" id="Coils"/>
    </source>
</evidence>
<feature type="coiled-coil region" evidence="4">
    <location>
        <begin position="365"/>
        <end position="392"/>
    </location>
</feature>
<keyword evidence="5" id="KW-0812">Transmembrane</keyword>
<feature type="transmembrane region" description="Helical" evidence="5">
    <location>
        <begin position="139"/>
        <end position="161"/>
    </location>
</feature>
<dbReference type="GO" id="GO:0005886">
    <property type="term" value="C:plasma membrane"/>
    <property type="evidence" value="ECO:0007669"/>
    <property type="project" value="TreeGrafter"/>
</dbReference>
<dbReference type="AlphaFoldDB" id="A0A1D9GRP4"/>
<comment type="catalytic activity">
    <reaction evidence="3">
        <text>2 GTP = 3',3'-c-di-GMP + 2 diphosphate</text>
        <dbReference type="Rhea" id="RHEA:24898"/>
        <dbReference type="ChEBI" id="CHEBI:33019"/>
        <dbReference type="ChEBI" id="CHEBI:37565"/>
        <dbReference type="ChEBI" id="CHEBI:58805"/>
        <dbReference type="EC" id="2.7.7.65"/>
    </reaction>
</comment>
<dbReference type="Gene3D" id="2.60.40.2380">
    <property type="match status" value="1"/>
</dbReference>
<accession>A0A1D9GRP4</accession>
<dbReference type="Pfam" id="PF07696">
    <property type="entry name" value="7TMR-DISMED2"/>
    <property type="match status" value="1"/>
</dbReference>
<evidence type="ECO:0000259" key="6">
    <source>
        <dbReference type="PROSITE" id="PS50887"/>
    </source>
</evidence>
<sequence length="566" mass="63040">MEDPVGGLSVDDVRALDPTDWTAFSADQVLNLGFSDGAFWLRVTVPPNSANRVLEIGYPLLDVVDVFWARNGEVILQYATGDTRPFHSRPIYHRNFVFLVPSNTETVTAFVRVKTQGSVQIPVSVVPSADFLAGEQLSYGWQTVFLGIILALALYNLFLFLIVRQPTYLWYVLTVVTSGLVQLNFHGLLFQWLWPELPGINRYFTVSIIGLALMAAIMFSIQFLAVRRYSESGYRILLALLFCSGLSVLYGFVGGYQTGIAIVSILAAIATPVTWLVGIYVWCRGQKLAGFYVLAWTPLLLGHLILAVSKLGYMPRTFITEFGPQIGVALEVILLSFALAYRINLERHRRLKAQEHALEIQRRANLTLEERVRERTEELERANERLKTISLTDGLTQVANRRRFDEQLRMEWKRALRQGEPLSLLILDIDYFKSVNDRFGHLVGDDCLITVAAICANEIQRSGDLLARYGGEEFSVVLPATSEDGAGQVAERLRNAVATSAMYPGAQETPVSLSISVGVATMRPGQDDRPGELVRRADEALYGAKGAGRNRVMSYRDFRAVSAGSS</sequence>
<dbReference type="KEGG" id="msq:BKP64_15035"/>
<dbReference type="CDD" id="cd01949">
    <property type="entry name" value="GGDEF"/>
    <property type="match status" value="1"/>
</dbReference>
<dbReference type="FunFam" id="3.30.70.270:FF:000001">
    <property type="entry name" value="Diguanylate cyclase domain protein"/>
    <property type="match status" value="1"/>
</dbReference>
<dbReference type="STRING" id="1874317.BKP64_15035"/>
<dbReference type="EC" id="2.7.7.65" evidence="2"/>
<protein>
    <recommendedName>
        <fullName evidence="2">diguanylate cyclase</fullName>
        <ecNumber evidence="2">2.7.7.65</ecNumber>
    </recommendedName>
</protein>
<evidence type="ECO:0000313" key="8">
    <source>
        <dbReference type="Proteomes" id="UP000177445"/>
    </source>
</evidence>
<proteinExistence type="predicted"/>
<dbReference type="InterPro" id="IPR029787">
    <property type="entry name" value="Nucleotide_cyclase"/>
</dbReference>
<dbReference type="GO" id="GO:0052621">
    <property type="term" value="F:diguanylate cyclase activity"/>
    <property type="evidence" value="ECO:0007669"/>
    <property type="project" value="UniProtKB-EC"/>
</dbReference>
<feature type="transmembrane region" description="Helical" evidence="5">
    <location>
        <begin position="325"/>
        <end position="343"/>
    </location>
</feature>
<dbReference type="SUPFAM" id="SSF55073">
    <property type="entry name" value="Nucleotide cyclase"/>
    <property type="match status" value="1"/>
</dbReference>